<organism evidence="5 6">
    <name type="scientific">Eimeria maxima</name>
    <name type="common">Coccidian parasite</name>
    <dbReference type="NCBI Taxonomy" id="5804"/>
    <lineage>
        <taxon>Eukaryota</taxon>
        <taxon>Sar</taxon>
        <taxon>Alveolata</taxon>
        <taxon>Apicomplexa</taxon>
        <taxon>Conoidasida</taxon>
        <taxon>Coccidia</taxon>
        <taxon>Eucoccidiorida</taxon>
        <taxon>Eimeriorina</taxon>
        <taxon>Eimeriidae</taxon>
        <taxon>Eimeria</taxon>
    </lineage>
</organism>
<feature type="region of interest" description="Disordered" evidence="4">
    <location>
        <begin position="58"/>
        <end position="87"/>
    </location>
</feature>
<dbReference type="GO" id="GO:0006139">
    <property type="term" value="P:nucleobase-containing compound metabolic process"/>
    <property type="evidence" value="ECO:0007669"/>
    <property type="project" value="InterPro"/>
</dbReference>
<dbReference type="PANTHER" id="PTHR23359">
    <property type="entry name" value="NUCLEOTIDE KINASE"/>
    <property type="match status" value="1"/>
</dbReference>
<reference evidence="5" key="1">
    <citation type="submission" date="2013-10" db="EMBL/GenBank/DDBJ databases">
        <title>Genomic analysis of the causative agents of coccidiosis in chickens.</title>
        <authorList>
            <person name="Reid A.J."/>
            <person name="Blake D."/>
            <person name="Billington K."/>
            <person name="Browne H."/>
            <person name="Dunn M."/>
            <person name="Hung S."/>
            <person name="Kawahara F."/>
            <person name="Miranda-Saavedra D."/>
            <person name="Mourier T."/>
            <person name="Nagra H."/>
            <person name="Otto T.D."/>
            <person name="Rawlings N."/>
            <person name="Sanchez A."/>
            <person name="Sanders M."/>
            <person name="Subramaniam C."/>
            <person name="Tay Y."/>
            <person name="Dear P."/>
            <person name="Doerig C."/>
            <person name="Gruber A."/>
            <person name="Parkinson J."/>
            <person name="Shirley M."/>
            <person name="Wan K.L."/>
            <person name="Berriman M."/>
            <person name="Tomley F."/>
            <person name="Pain A."/>
        </authorList>
    </citation>
    <scope>NUCLEOTIDE SEQUENCE [LARGE SCALE GENOMIC DNA]</scope>
    <source>
        <strain evidence="5">Weybridge</strain>
    </source>
</reference>
<evidence type="ECO:0000256" key="3">
    <source>
        <dbReference type="ARBA" id="ARBA00022777"/>
    </source>
</evidence>
<dbReference type="SUPFAM" id="SSF47391">
    <property type="entry name" value="Dimerization-anchoring domain of cAMP-dependent PK regulatory subunit"/>
    <property type="match status" value="1"/>
</dbReference>
<dbReference type="OMA" id="RLEACLM"/>
<dbReference type="GO" id="GO:0003746">
    <property type="term" value="F:translation elongation factor activity"/>
    <property type="evidence" value="ECO:0007669"/>
    <property type="project" value="UniProtKB-KW"/>
</dbReference>
<keyword evidence="2" id="KW-0547">Nucleotide-binding</keyword>
<dbReference type="Gene3D" id="1.20.890.10">
    <property type="entry name" value="cAMP-dependent protein kinase regulatory subunit, dimerization-anchoring domain"/>
    <property type="match status" value="1"/>
</dbReference>
<evidence type="ECO:0000313" key="5">
    <source>
        <dbReference type="EMBL" id="CDJ61516.1"/>
    </source>
</evidence>
<keyword evidence="1" id="KW-0808">Transferase</keyword>
<proteinExistence type="predicted"/>
<reference evidence="5" key="2">
    <citation type="submission" date="2013-10" db="EMBL/GenBank/DDBJ databases">
        <authorList>
            <person name="Aslett M."/>
        </authorList>
    </citation>
    <scope>NUCLEOTIDE SEQUENCE [LARGE SCALE GENOMIC DNA]</scope>
    <source>
        <strain evidence="5">Weybridge</strain>
    </source>
</reference>
<sequence length="395" mass="43584">MDAEKPFAKECEEYAEAQGLRDMMQSFLKLLLQHQPDDPLQFLIDHLKQQQFLEAQELQKDTHRVEDEDKEQQHASQTQQQQLGPPLRLVMLGLPGSERHEVSASLAERWGLPLVSSGALLRAHADKYPRGEAARALNSRTLARDELVVELVSTQLQQLQQQQCGGWILDGFPRTRAQAVALLDMRLSPDRCCLLLPGEVHARHTEGVLEVLGPLAETVPAEEGAERLIETLEARCGLDGGSKLRLRPPKLCIIGSSASGKSTQSGLLNRHFGVVHVDIRELLLQKAALLELEAGVESSFEELLIELVAQRLASADCARRGWVLDGVPQTARQALLLRQHKITPDCILLLEAPEVSLRRSSHLTYACAMGSTAYCLAGASPVTTLQHPVELEPHG</sequence>
<dbReference type="GO" id="GO:0005524">
    <property type="term" value="F:ATP binding"/>
    <property type="evidence" value="ECO:0007669"/>
    <property type="project" value="InterPro"/>
</dbReference>
<dbReference type="AlphaFoldDB" id="U6MBW6"/>
<dbReference type="InterPro" id="IPR000850">
    <property type="entry name" value="Adenylat/UMP-CMP_kin"/>
</dbReference>
<feature type="compositionally biased region" description="Basic and acidic residues" evidence="4">
    <location>
        <begin position="58"/>
        <end position="73"/>
    </location>
</feature>
<keyword evidence="3" id="KW-0418">Kinase</keyword>
<accession>U6MBW6</accession>
<name>U6MBW6_EIMMA</name>
<dbReference type="Proteomes" id="UP000030763">
    <property type="component" value="Unassembled WGS sequence"/>
</dbReference>
<evidence type="ECO:0000256" key="2">
    <source>
        <dbReference type="ARBA" id="ARBA00022741"/>
    </source>
</evidence>
<dbReference type="GeneID" id="25335052"/>
<dbReference type="EMBL" id="HG722106">
    <property type="protein sequence ID" value="CDJ61516.1"/>
    <property type="molecule type" value="Genomic_DNA"/>
</dbReference>
<dbReference type="InterPro" id="IPR033690">
    <property type="entry name" value="Adenylat_kinase_CS"/>
</dbReference>
<dbReference type="SUPFAM" id="SSF52540">
    <property type="entry name" value="P-loop containing nucleoside triphosphate hydrolases"/>
    <property type="match status" value="2"/>
</dbReference>
<protein>
    <submittedName>
        <fullName evidence="5">Elongation factor ts, putative</fullName>
    </submittedName>
</protein>
<keyword evidence="5" id="KW-0251">Elongation factor</keyword>
<dbReference type="PROSITE" id="PS00113">
    <property type="entry name" value="ADENYLATE_KINASE"/>
    <property type="match status" value="1"/>
</dbReference>
<dbReference type="OrthoDB" id="522106at2759"/>
<dbReference type="Pfam" id="PF00406">
    <property type="entry name" value="ADK"/>
    <property type="match status" value="1"/>
</dbReference>
<keyword evidence="5" id="KW-0648">Protein biosynthesis</keyword>
<dbReference type="GO" id="GO:0019205">
    <property type="term" value="F:nucleobase-containing compound kinase activity"/>
    <property type="evidence" value="ECO:0007669"/>
    <property type="project" value="InterPro"/>
</dbReference>
<evidence type="ECO:0000256" key="1">
    <source>
        <dbReference type="ARBA" id="ARBA00022679"/>
    </source>
</evidence>
<dbReference type="VEuPathDB" id="ToxoDB:EMWEY_00010660"/>
<dbReference type="Gene3D" id="3.40.50.300">
    <property type="entry name" value="P-loop containing nucleotide triphosphate hydrolases"/>
    <property type="match status" value="2"/>
</dbReference>
<evidence type="ECO:0000256" key="4">
    <source>
        <dbReference type="SAM" id="MobiDB-lite"/>
    </source>
</evidence>
<dbReference type="Pfam" id="PF13207">
    <property type="entry name" value="AAA_17"/>
    <property type="match status" value="1"/>
</dbReference>
<keyword evidence="6" id="KW-1185">Reference proteome</keyword>
<gene>
    <name evidence="5" type="ORF">EMWEY_00010660</name>
</gene>
<dbReference type="RefSeq" id="XP_013338166.1">
    <property type="nucleotide sequence ID" value="XM_013482712.1"/>
</dbReference>
<dbReference type="CDD" id="cd22979">
    <property type="entry name" value="DD_AK8"/>
    <property type="match status" value="1"/>
</dbReference>
<evidence type="ECO:0000313" key="6">
    <source>
        <dbReference type="Proteomes" id="UP000030763"/>
    </source>
</evidence>
<dbReference type="InterPro" id="IPR027417">
    <property type="entry name" value="P-loop_NTPase"/>
</dbReference>